<keyword evidence="2" id="KW-1185">Reference proteome</keyword>
<reference evidence="1 2" key="1">
    <citation type="submission" date="2019-11" db="EMBL/GenBank/DDBJ databases">
        <title>Genome of Strain BIT-d1.</title>
        <authorList>
            <person name="Yang Y."/>
        </authorList>
    </citation>
    <scope>NUCLEOTIDE SEQUENCE [LARGE SCALE GENOMIC DNA]</scope>
    <source>
        <strain evidence="1 2">BIT-d1</strain>
    </source>
</reference>
<name>A0A6I3LGA5_9FLAO</name>
<proteinExistence type="predicted"/>
<dbReference type="AlphaFoldDB" id="A0A6I3LGA5"/>
<accession>A0A6I3LGA5</accession>
<evidence type="ECO:0000313" key="1">
    <source>
        <dbReference type="EMBL" id="MTG97203.1"/>
    </source>
</evidence>
<evidence type="ECO:0000313" key="2">
    <source>
        <dbReference type="Proteomes" id="UP000438760"/>
    </source>
</evidence>
<dbReference type="Proteomes" id="UP000438760">
    <property type="component" value="Unassembled WGS sequence"/>
</dbReference>
<dbReference type="EMBL" id="WMJX01000004">
    <property type="protein sequence ID" value="MTG97203.1"/>
    <property type="molecule type" value="Genomic_DNA"/>
</dbReference>
<organism evidence="1 2">
    <name type="scientific">Myroides albus</name>
    <dbReference type="NCBI Taxonomy" id="2562892"/>
    <lineage>
        <taxon>Bacteria</taxon>
        <taxon>Pseudomonadati</taxon>
        <taxon>Bacteroidota</taxon>
        <taxon>Flavobacteriia</taxon>
        <taxon>Flavobacteriales</taxon>
        <taxon>Flavobacteriaceae</taxon>
        <taxon>Myroides</taxon>
    </lineage>
</organism>
<sequence length="112" mass="13738">MHPNRILIIKNLLPKQFDGLTIFPFIILKDKQEIDNHILIQHECIHLKQQLELLIIPFFIWYVIEFTYHFIKNKDSFHAYRCISFEKEAYTHEDTLNYLHNRKSYAFLKFLK</sequence>
<evidence type="ECO:0008006" key="3">
    <source>
        <dbReference type="Google" id="ProtNLM"/>
    </source>
</evidence>
<comment type="caution">
    <text evidence="1">The sequence shown here is derived from an EMBL/GenBank/DDBJ whole genome shotgun (WGS) entry which is preliminary data.</text>
</comment>
<protein>
    <recommendedName>
        <fullName evidence="3">DUF4157 domain-containing protein</fullName>
    </recommendedName>
</protein>
<gene>
    <name evidence="1" type="ORF">GJV76_03480</name>
</gene>